<organism evidence="4">
    <name type="scientific">Phaeomonas parva</name>
    <dbReference type="NCBI Taxonomy" id="124430"/>
    <lineage>
        <taxon>Eukaryota</taxon>
        <taxon>Sar</taxon>
        <taxon>Stramenopiles</taxon>
        <taxon>Ochrophyta</taxon>
        <taxon>Pinguiophyceae</taxon>
        <taxon>Pinguiochrysidales</taxon>
        <taxon>Pinguiochrysidaceae</taxon>
        <taxon>Phaeomonas</taxon>
    </lineage>
</organism>
<keyword evidence="3" id="KW-1133">Transmembrane helix</keyword>
<feature type="transmembrane region" description="Helical" evidence="3">
    <location>
        <begin position="75"/>
        <end position="95"/>
    </location>
</feature>
<keyword evidence="3" id="KW-0472">Membrane</keyword>
<evidence type="ECO:0008006" key="5">
    <source>
        <dbReference type="Google" id="ProtNLM"/>
    </source>
</evidence>
<name>A0A7S1TVU0_9STRA</name>
<feature type="compositionally biased region" description="Polar residues" evidence="2">
    <location>
        <begin position="1"/>
        <end position="10"/>
    </location>
</feature>
<reference evidence="4" key="1">
    <citation type="submission" date="2021-01" db="EMBL/GenBank/DDBJ databases">
        <authorList>
            <person name="Corre E."/>
            <person name="Pelletier E."/>
            <person name="Niang G."/>
            <person name="Scheremetjew M."/>
            <person name="Finn R."/>
            <person name="Kale V."/>
            <person name="Holt S."/>
            <person name="Cochrane G."/>
            <person name="Meng A."/>
            <person name="Brown T."/>
            <person name="Cohen L."/>
        </authorList>
    </citation>
    <scope>NUCLEOTIDE SEQUENCE</scope>
    <source>
        <strain evidence="4">CCMP2877</strain>
    </source>
</reference>
<keyword evidence="3" id="KW-0812">Transmembrane</keyword>
<evidence type="ECO:0000256" key="2">
    <source>
        <dbReference type="SAM" id="MobiDB-lite"/>
    </source>
</evidence>
<feature type="coiled-coil region" evidence="1">
    <location>
        <begin position="140"/>
        <end position="290"/>
    </location>
</feature>
<evidence type="ECO:0000256" key="3">
    <source>
        <dbReference type="SAM" id="Phobius"/>
    </source>
</evidence>
<protein>
    <recommendedName>
        <fullName evidence="5">ShKT domain-containing protein</fullName>
    </recommendedName>
</protein>
<feature type="region of interest" description="Disordered" evidence="2">
    <location>
        <begin position="1"/>
        <end position="47"/>
    </location>
</feature>
<evidence type="ECO:0000313" key="4">
    <source>
        <dbReference type="EMBL" id="CAD9248795.1"/>
    </source>
</evidence>
<proteinExistence type="predicted"/>
<evidence type="ECO:0000256" key="1">
    <source>
        <dbReference type="SAM" id="Coils"/>
    </source>
</evidence>
<sequence>MWQASGQDAWQGQRAFNELRPAPRPRMRPRTTSSGWHARSVGARSDEKRKRNFDSLLPVNKECVNRHRAKSLARLRCVLLGMVGIVGFISLSAHFTGYGHMLPWLPAVELGSFISGAAYMGGNKTKSNEYVFPRDDGGIDEAAATQMDRMEEEARRLAQREAEEVANWERRAHEQIEREMEARRRAEEEERHRLEELDRQRHLEAQERQRLEVLERLHAEEEQRRLEEERRLQEDQERLRLEHLEEMRRLEHAERRRLEELERLHNQEVERQQREEIARLNRQEHEQRQREEIERHRQLLALDEHHRRLAQQEPTQHEGLERIGFDHVPQPVGTEHAANPAEDFSAQTMLTPTETLETTDHLNKMAETSRQQLPYGHPLDVNFINMSPVQADLYFDDGRFGVFVNSFNSGESMELGTFVGHRFFWTSKDIRDQLVAGAGEGVPMEAIITGNTFEAVLPMDTRPREGCFDRYKVCHEEAALGGCHKNPEFMTANCCGACHELNLVQLRESQLQAPQEGWRSW</sequence>
<gene>
    <name evidence="4" type="ORF">PPAR1163_LOCUS7155</name>
</gene>
<keyword evidence="1" id="KW-0175">Coiled coil</keyword>
<dbReference type="AlphaFoldDB" id="A0A7S1TVU0"/>
<accession>A0A7S1TVU0</accession>
<dbReference type="EMBL" id="HBGJ01011411">
    <property type="protein sequence ID" value="CAD9248795.1"/>
    <property type="molecule type" value="Transcribed_RNA"/>
</dbReference>